<dbReference type="EMBL" id="JXTC01000159">
    <property type="protein sequence ID" value="PON84615.1"/>
    <property type="molecule type" value="Genomic_DNA"/>
</dbReference>
<proteinExistence type="predicted"/>
<sequence length="155" mass="17851">MALQRDIDALVNQATALHCADDPLELIPSDAPLRVATRSKLVGKLIRSRKLGRNVVKRILQRAWEHEHSWSLTEEKPNLFIFTFSNKVDRRYVRDQGIWTVDGSLFVIKEWPPELQFLEICFETVECCIKVLGLPICYFSKANTRNIGQRVGKTL</sequence>
<name>A0A2P5EGE3_TREOI</name>
<dbReference type="InterPro" id="IPR025558">
    <property type="entry name" value="DUF4283"/>
</dbReference>
<gene>
    <name evidence="2" type="ORF">TorRG33x02_195540</name>
</gene>
<accession>A0A2P5EGE3</accession>
<dbReference type="PANTHER" id="PTHR31286">
    <property type="entry name" value="GLYCINE-RICH CELL WALL STRUCTURAL PROTEIN 1.8-LIKE"/>
    <property type="match status" value="1"/>
</dbReference>
<evidence type="ECO:0000313" key="2">
    <source>
        <dbReference type="EMBL" id="PON84615.1"/>
    </source>
</evidence>
<organism evidence="2 3">
    <name type="scientific">Trema orientale</name>
    <name type="common">Charcoal tree</name>
    <name type="synonym">Celtis orientalis</name>
    <dbReference type="NCBI Taxonomy" id="63057"/>
    <lineage>
        <taxon>Eukaryota</taxon>
        <taxon>Viridiplantae</taxon>
        <taxon>Streptophyta</taxon>
        <taxon>Embryophyta</taxon>
        <taxon>Tracheophyta</taxon>
        <taxon>Spermatophyta</taxon>
        <taxon>Magnoliopsida</taxon>
        <taxon>eudicotyledons</taxon>
        <taxon>Gunneridae</taxon>
        <taxon>Pentapetalae</taxon>
        <taxon>rosids</taxon>
        <taxon>fabids</taxon>
        <taxon>Rosales</taxon>
        <taxon>Cannabaceae</taxon>
        <taxon>Trema</taxon>
    </lineage>
</organism>
<dbReference type="OrthoDB" id="1464103at2759"/>
<evidence type="ECO:0000259" key="1">
    <source>
        <dbReference type="Pfam" id="PF14111"/>
    </source>
</evidence>
<dbReference type="InterPro" id="IPR040256">
    <property type="entry name" value="At4g02000-like"/>
</dbReference>
<dbReference type="Proteomes" id="UP000237000">
    <property type="component" value="Unassembled WGS sequence"/>
</dbReference>
<dbReference type="AlphaFoldDB" id="A0A2P5EGE3"/>
<dbReference type="PANTHER" id="PTHR31286:SF178">
    <property type="entry name" value="DUF4283 DOMAIN-CONTAINING PROTEIN"/>
    <property type="match status" value="1"/>
</dbReference>
<protein>
    <recommendedName>
        <fullName evidence="1">DUF4283 domain-containing protein</fullName>
    </recommendedName>
</protein>
<reference evidence="3" key="1">
    <citation type="submission" date="2016-06" db="EMBL/GenBank/DDBJ databases">
        <title>Parallel loss of symbiosis genes in relatives of nitrogen-fixing non-legume Parasponia.</title>
        <authorList>
            <person name="Van Velzen R."/>
            <person name="Holmer R."/>
            <person name="Bu F."/>
            <person name="Rutten L."/>
            <person name="Van Zeijl A."/>
            <person name="Liu W."/>
            <person name="Santuari L."/>
            <person name="Cao Q."/>
            <person name="Sharma T."/>
            <person name="Shen D."/>
            <person name="Roswanjaya Y."/>
            <person name="Wardhani T."/>
            <person name="Kalhor M.S."/>
            <person name="Jansen J."/>
            <person name="Van den Hoogen J."/>
            <person name="Gungor B."/>
            <person name="Hartog M."/>
            <person name="Hontelez J."/>
            <person name="Verver J."/>
            <person name="Yang W.-C."/>
            <person name="Schijlen E."/>
            <person name="Repin R."/>
            <person name="Schilthuizen M."/>
            <person name="Schranz E."/>
            <person name="Heidstra R."/>
            <person name="Miyata K."/>
            <person name="Fedorova E."/>
            <person name="Kohlen W."/>
            <person name="Bisseling T."/>
            <person name="Smit S."/>
            <person name="Geurts R."/>
        </authorList>
    </citation>
    <scope>NUCLEOTIDE SEQUENCE [LARGE SCALE GENOMIC DNA]</scope>
    <source>
        <strain evidence="3">cv. RG33-2</strain>
    </source>
</reference>
<comment type="caution">
    <text evidence="2">The sequence shown here is derived from an EMBL/GenBank/DDBJ whole genome shotgun (WGS) entry which is preliminary data.</text>
</comment>
<evidence type="ECO:0000313" key="3">
    <source>
        <dbReference type="Proteomes" id="UP000237000"/>
    </source>
</evidence>
<keyword evidence="3" id="KW-1185">Reference proteome</keyword>
<feature type="domain" description="DUF4283" evidence="1">
    <location>
        <begin position="41"/>
        <end position="117"/>
    </location>
</feature>
<dbReference type="Pfam" id="PF14111">
    <property type="entry name" value="DUF4283"/>
    <property type="match status" value="1"/>
</dbReference>
<dbReference type="InParanoid" id="A0A2P5EGE3"/>